<reference evidence="1" key="1">
    <citation type="journal article" date="2014" name="Front. Microbiol.">
        <title>High frequency of phylogenetically diverse reductive dehalogenase-homologous genes in deep subseafloor sedimentary metagenomes.</title>
        <authorList>
            <person name="Kawai M."/>
            <person name="Futagami T."/>
            <person name="Toyoda A."/>
            <person name="Takaki Y."/>
            <person name="Nishi S."/>
            <person name="Hori S."/>
            <person name="Arai W."/>
            <person name="Tsubouchi T."/>
            <person name="Morono Y."/>
            <person name="Uchiyama I."/>
            <person name="Ito T."/>
            <person name="Fujiyama A."/>
            <person name="Inagaki F."/>
            <person name="Takami H."/>
        </authorList>
    </citation>
    <scope>NUCLEOTIDE SEQUENCE</scope>
    <source>
        <strain evidence="1">Expedition CK06-06</strain>
    </source>
</reference>
<dbReference type="AlphaFoldDB" id="X0SD74"/>
<gene>
    <name evidence="1" type="ORF">S01H1_06149</name>
</gene>
<evidence type="ECO:0000313" key="1">
    <source>
        <dbReference type="EMBL" id="GAF78978.1"/>
    </source>
</evidence>
<comment type="caution">
    <text evidence="1">The sequence shown here is derived from an EMBL/GenBank/DDBJ whole genome shotgun (WGS) entry which is preliminary data.</text>
</comment>
<name>X0SD74_9ZZZZ</name>
<sequence>PDKPTFPYCVYSIFADTNSFDSGEQWEETFIQISLFDKGSNSINLDTLTSNLIDLLYDATLSFSNYTQIAFERIAKRNLYSEEKIWHKVLEYRIEMQHD</sequence>
<feature type="non-terminal residue" evidence="1">
    <location>
        <position position="1"/>
    </location>
</feature>
<dbReference type="EMBL" id="BARS01003190">
    <property type="protein sequence ID" value="GAF78978.1"/>
    <property type="molecule type" value="Genomic_DNA"/>
</dbReference>
<dbReference type="Gene3D" id="3.30.2000.30">
    <property type="match status" value="1"/>
</dbReference>
<evidence type="ECO:0008006" key="2">
    <source>
        <dbReference type="Google" id="ProtNLM"/>
    </source>
</evidence>
<protein>
    <recommendedName>
        <fullName evidence="2">DUF3168 domain-containing protein</fullName>
    </recommendedName>
</protein>
<accession>X0SD74</accession>
<dbReference type="InterPro" id="IPR053745">
    <property type="entry name" value="Viral_Tail_Comp_sf"/>
</dbReference>
<organism evidence="1">
    <name type="scientific">marine sediment metagenome</name>
    <dbReference type="NCBI Taxonomy" id="412755"/>
    <lineage>
        <taxon>unclassified sequences</taxon>
        <taxon>metagenomes</taxon>
        <taxon>ecological metagenomes</taxon>
    </lineage>
</organism>
<proteinExistence type="predicted"/>